<protein>
    <submittedName>
        <fullName evidence="2">Unnamed protein product</fullName>
    </submittedName>
</protein>
<evidence type="ECO:0000313" key="3">
    <source>
        <dbReference type="Proteomes" id="UP001165063"/>
    </source>
</evidence>
<evidence type="ECO:0000313" key="2">
    <source>
        <dbReference type="EMBL" id="GMG40058.1"/>
    </source>
</evidence>
<dbReference type="AlphaFoldDB" id="A0A9W7DI58"/>
<evidence type="ECO:0000256" key="1">
    <source>
        <dbReference type="SAM" id="MobiDB-lite"/>
    </source>
</evidence>
<dbReference type="EMBL" id="BSXU01003418">
    <property type="protein sequence ID" value="GMG40058.1"/>
    <property type="molecule type" value="Genomic_DNA"/>
</dbReference>
<proteinExistence type="predicted"/>
<name>A0A9W7DI58_AMBMO</name>
<dbReference type="Proteomes" id="UP001165063">
    <property type="component" value="Unassembled WGS sequence"/>
</dbReference>
<organism evidence="2 3">
    <name type="scientific">Ambrosiozyma monospora</name>
    <name type="common">Yeast</name>
    <name type="synonym">Endomycopsis monosporus</name>
    <dbReference type="NCBI Taxonomy" id="43982"/>
    <lineage>
        <taxon>Eukaryota</taxon>
        <taxon>Fungi</taxon>
        <taxon>Dikarya</taxon>
        <taxon>Ascomycota</taxon>
        <taxon>Saccharomycotina</taxon>
        <taxon>Pichiomycetes</taxon>
        <taxon>Pichiales</taxon>
        <taxon>Pichiaceae</taxon>
        <taxon>Ambrosiozyma</taxon>
    </lineage>
</organism>
<reference evidence="2" key="1">
    <citation type="submission" date="2023-04" db="EMBL/GenBank/DDBJ databases">
        <title>Ambrosiozyma monospora NBRC 1965.</title>
        <authorList>
            <person name="Ichikawa N."/>
            <person name="Sato H."/>
            <person name="Tonouchi N."/>
        </authorList>
    </citation>
    <scope>NUCLEOTIDE SEQUENCE</scope>
    <source>
        <strain evidence="2">NBRC 1965</strain>
    </source>
</reference>
<feature type="region of interest" description="Disordered" evidence="1">
    <location>
        <begin position="1"/>
        <end position="42"/>
    </location>
</feature>
<sequence>MSLNVKSPRKSPKKPEEIFDLASSQRNGDEDYEFSSSSSDEDEEFELLFKKAKKRKISASDSTTLKYLSKSKKKVSNNLFAELGFSIDEDDVKKDTQANNLSTAQKFLLERVTEERKINEFAKQDELAKEAEQHEKIRFDPIINSQICKEFRDKPENASYINSIKENLKLNNEYKILDFHFIKSKGCYGQTQKFDKKLNLIFDKNVMFYTNERMLKQLLNQFDVNTVIDRLLCETSMEVVNEFPTSLMKTILPQDLNFDKLTLGMGLDATLLKQGKKKSDVTLILDSMEELPSPLLTTYKLNKLFQLFNLQKNGDKIKDEVKILNRWLFSTAVYLMVDTRVNICEDIKDHRTTCIDLLNGIIVKLAKRLGFHEITGLIDQCLPKHLELTYRLIDNLKNRTLKMSLLLRFIAETGFNDISDESRAVSQYDEVEKMIEKEINDQVSRDDATIYGFYRLLEILSQSKLNRDELLLYKSGPPNEVQNEYKINIREYNLIRCRIRAICDFIYLALPMVVKKENINMRIKKQTGDVKGLDDNWYYAHAILKSLKIIKRHYFTKFENSLVVPTITDCSAILTSTVSKLETDLKISMDIFDE</sequence>
<comment type="caution">
    <text evidence="2">The sequence shown here is derived from an EMBL/GenBank/DDBJ whole genome shotgun (WGS) entry which is preliminary data.</text>
</comment>
<accession>A0A9W7DI58</accession>
<keyword evidence="3" id="KW-1185">Reference proteome</keyword>
<dbReference type="OrthoDB" id="3992782at2759"/>
<gene>
    <name evidence="2" type="ORF">Amon01_000585800</name>
</gene>